<keyword evidence="2" id="KW-1185">Reference proteome</keyword>
<sequence>MRRPFGTTFSSSTLETAVLKCRMMNDRRRGVLNNTVEILTSQPKVNRDTRRDAKEGSFVYGTHVLFFENENPDFEIQSRQFNATKTKFSDMI</sequence>
<accession>A0AAW2ZEL3</accession>
<reference evidence="1 2" key="1">
    <citation type="submission" date="2024-03" db="EMBL/GenBank/DDBJ databases">
        <title>The Acrasis kona genome and developmental transcriptomes reveal deep origins of eukaryotic multicellular pathways.</title>
        <authorList>
            <person name="Sheikh S."/>
            <person name="Fu C.-J."/>
            <person name="Brown M.W."/>
            <person name="Baldauf S.L."/>
        </authorList>
    </citation>
    <scope>NUCLEOTIDE SEQUENCE [LARGE SCALE GENOMIC DNA]</scope>
    <source>
        <strain evidence="1 2">ATCC MYA-3509</strain>
    </source>
</reference>
<proteinExistence type="predicted"/>
<name>A0AAW2ZEL3_9EUKA</name>
<dbReference type="Proteomes" id="UP001431209">
    <property type="component" value="Unassembled WGS sequence"/>
</dbReference>
<evidence type="ECO:0000313" key="2">
    <source>
        <dbReference type="Proteomes" id="UP001431209"/>
    </source>
</evidence>
<comment type="caution">
    <text evidence="1">The sequence shown here is derived from an EMBL/GenBank/DDBJ whole genome shotgun (WGS) entry which is preliminary data.</text>
</comment>
<gene>
    <name evidence="1" type="ORF">AKO1_015368</name>
</gene>
<protein>
    <submittedName>
        <fullName evidence="1">DNA mismatch repair protein MutL</fullName>
    </submittedName>
</protein>
<organism evidence="1 2">
    <name type="scientific">Acrasis kona</name>
    <dbReference type="NCBI Taxonomy" id="1008807"/>
    <lineage>
        <taxon>Eukaryota</taxon>
        <taxon>Discoba</taxon>
        <taxon>Heterolobosea</taxon>
        <taxon>Tetramitia</taxon>
        <taxon>Eutetramitia</taxon>
        <taxon>Acrasidae</taxon>
        <taxon>Acrasis</taxon>
    </lineage>
</organism>
<dbReference type="EMBL" id="JAOPGA020001416">
    <property type="protein sequence ID" value="KAL0488216.1"/>
    <property type="molecule type" value="Genomic_DNA"/>
</dbReference>
<dbReference type="AlphaFoldDB" id="A0AAW2ZEL3"/>
<evidence type="ECO:0000313" key="1">
    <source>
        <dbReference type="EMBL" id="KAL0488216.1"/>
    </source>
</evidence>